<feature type="transmembrane region" description="Helical" evidence="1">
    <location>
        <begin position="41"/>
        <end position="74"/>
    </location>
</feature>
<gene>
    <name evidence="2" type="primary">BBa0124E01.11</name>
    <name evidence="3" type="synonym">BBa0124E01.32</name>
</gene>
<evidence type="ECO:0000313" key="2">
    <source>
        <dbReference type="EMBL" id="BBF89826.1"/>
    </source>
</evidence>
<keyword evidence="1" id="KW-1133">Transmembrane helix</keyword>
<keyword evidence="1" id="KW-0812">Transmembrane</keyword>
<proteinExistence type="predicted"/>
<accession>A0A679BDW3</accession>
<dbReference type="AlphaFoldDB" id="A0A679BDW3"/>
<keyword evidence="1" id="KW-0472">Membrane</keyword>
<sequence>MVQVDRLCLGKIVVKVQAWELGSSSKEGSARSESITSPAGVVLFLAGVTVHGAAVLVARLTAGASTVAIAALSTTGKRGIGMKREKTRR</sequence>
<dbReference type="EMBL" id="AP018873">
    <property type="protein sequence ID" value="BBF89841.1"/>
    <property type="molecule type" value="Genomic_DNA"/>
</dbReference>
<evidence type="ECO:0000313" key="3">
    <source>
        <dbReference type="EMBL" id="BBF89841.1"/>
    </source>
</evidence>
<evidence type="ECO:0000256" key="1">
    <source>
        <dbReference type="SAM" id="Phobius"/>
    </source>
</evidence>
<name>A0A679BDW3_ORYNI</name>
<dbReference type="EMBL" id="AP018873">
    <property type="protein sequence ID" value="BBF89826.1"/>
    <property type="molecule type" value="Genomic_DNA"/>
</dbReference>
<protein>
    <submittedName>
        <fullName evidence="2">Uncharacterized protein</fullName>
    </submittedName>
</protein>
<organism evidence="2">
    <name type="scientific">Oryza nivara</name>
    <name type="common">Indian wild rice</name>
    <name type="synonym">Oryza sativa f. spontanea</name>
    <dbReference type="NCBI Taxonomy" id="4536"/>
    <lineage>
        <taxon>Eukaryota</taxon>
        <taxon>Viridiplantae</taxon>
        <taxon>Streptophyta</taxon>
        <taxon>Embryophyta</taxon>
        <taxon>Tracheophyta</taxon>
        <taxon>Spermatophyta</taxon>
        <taxon>Magnoliopsida</taxon>
        <taxon>Liliopsida</taxon>
        <taxon>Poales</taxon>
        <taxon>Poaceae</taxon>
        <taxon>BOP clade</taxon>
        <taxon>Oryzoideae</taxon>
        <taxon>Oryzeae</taxon>
        <taxon>Oryzinae</taxon>
        <taxon>Oryza</taxon>
    </lineage>
</organism>
<reference evidence="2" key="1">
    <citation type="submission" date="2018-08" db="EMBL/GenBank/DDBJ databases">
        <title>Oryza nivara genomic DNA, chromosome 11, BAC clone:BBa0124E01.</title>
        <authorList>
            <person name="Wu J."/>
            <person name="Kanamori H."/>
        </authorList>
    </citation>
    <scope>NUCLEOTIDE SEQUENCE</scope>
    <source>
        <strain evidence="2">W0106</strain>
    </source>
</reference>